<dbReference type="Gene3D" id="3.40.140.10">
    <property type="entry name" value="Cytidine Deaminase, domain 2"/>
    <property type="match status" value="2"/>
</dbReference>
<dbReference type="NCBIfam" id="TIGR00129">
    <property type="entry name" value="fdhD_narQ"/>
    <property type="match status" value="1"/>
</dbReference>
<dbReference type="RefSeq" id="WP_095641925.1">
    <property type="nucleotide sequence ID" value="NZ_LMVO01000007.1"/>
</dbReference>
<name>A0AAX0QA39_9EURY</name>
<dbReference type="Proteomes" id="UP000243820">
    <property type="component" value="Unassembled WGS sequence"/>
</dbReference>
<dbReference type="InterPro" id="IPR016193">
    <property type="entry name" value="Cytidine_deaminase-like"/>
</dbReference>
<reference evidence="3 4" key="1">
    <citation type="journal article" date="2017" name="BMC Genomics">
        <title>Genomic analysis of methanogenic archaea reveals a shift towards energy conservation.</title>
        <authorList>
            <person name="Gilmore S.P."/>
            <person name="Henske J.K."/>
            <person name="Sexton J.A."/>
            <person name="Solomon K.V."/>
            <person name="Seppala S."/>
            <person name="Yoo J.I."/>
            <person name="Huyett L.M."/>
            <person name="Pressman A."/>
            <person name="Cogan J.Z."/>
            <person name="Kivenson V."/>
            <person name="Peng X."/>
            <person name="Tan Y."/>
            <person name="Valentine D.L."/>
            <person name="O'Malley M.A."/>
        </authorList>
    </citation>
    <scope>NUCLEOTIDE SEQUENCE [LARGE SCALE GENOMIC DNA]</scope>
    <source>
        <strain evidence="3 4">XII</strain>
    </source>
</reference>
<dbReference type="GO" id="GO:0016783">
    <property type="term" value="F:sulfurtransferase activity"/>
    <property type="evidence" value="ECO:0007669"/>
    <property type="project" value="InterPro"/>
</dbReference>
<keyword evidence="2" id="KW-0501">Molybdenum cofactor biosynthesis</keyword>
<organism evidence="3 4">
    <name type="scientific">Methanocorpusculum parvum</name>
    <dbReference type="NCBI Taxonomy" id="2193"/>
    <lineage>
        <taxon>Archaea</taxon>
        <taxon>Methanobacteriati</taxon>
        <taxon>Methanobacteriota</taxon>
        <taxon>Stenosarchaea group</taxon>
        <taxon>Methanomicrobia</taxon>
        <taxon>Methanomicrobiales</taxon>
        <taxon>Methanocorpusculaceae</taxon>
        <taxon>Methanocorpusculum</taxon>
    </lineage>
</organism>
<dbReference type="Gene3D" id="3.10.20.10">
    <property type="match status" value="1"/>
</dbReference>
<sequence>MNPEEKEYDTAGLTGKLPAVLWNDGNITKISDTAAREEEIVLHLNDREYLHIVASRDMLREFGAGFFIAAGVAKKIISVEVTDRDVFVEAEVFPGTGPREGFAAAEKKGHVDSDLLLAPAEIFAVRGAMDVDVWRQTGGLHCAALWHDHKIIAVASDIARHNAVDKLIGIMTLQKIPPGTCVLGCTGRLPKGMVMKAVNAGIPVIIGRTAVTYPGAMLAKEEGVTLIGFTRENRFTVYSHPKRIRGFPADEPEPAEKSEDGILLSGWQYDNGTVTRSVDHVVSEDMVTLYLNGEKYLENTATPESLEELGAGFFIAAGITKTIRSIEVRGRDIFVEAEETAQVCGKMESAGGFCPRESETNVKGGGLITPAEIFAVREAINTEQWDKTGALHCAVLYYQGKVIFYANDIGRHNAVDKVIGYMTIHQLPPCECILGCTGRMPQGMVAKAANAGIPIIISRAAATIAGAALAERSGITLICFTRPPRFTVYSHPERITGLWQKNTV</sequence>
<evidence type="ECO:0008006" key="5">
    <source>
        <dbReference type="Google" id="ProtNLM"/>
    </source>
</evidence>
<proteinExistence type="predicted"/>
<accession>A0AAX0QA39</accession>
<dbReference type="SUPFAM" id="SSF53927">
    <property type="entry name" value="Cytidine deaminase-like"/>
    <property type="match status" value="2"/>
</dbReference>
<evidence type="ECO:0000313" key="4">
    <source>
        <dbReference type="Proteomes" id="UP000243820"/>
    </source>
</evidence>
<keyword evidence="1" id="KW-0963">Cytoplasm</keyword>
<evidence type="ECO:0000256" key="2">
    <source>
        <dbReference type="ARBA" id="ARBA00023150"/>
    </source>
</evidence>
<protein>
    <recommendedName>
        <fullName evidence="5">Formate dehydrogenase accessory sulfurtransferase FdhD</fullName>
    </recommendedName>
</protein>
<dbReference type="PANTHER" id="PTHR30592:SF1">
    <property type="entry name" value="SULFUR CARRIER PROTEIN FDHD"/>
    <property type="match status" value="1"/>
</dbReference>
<dbReference type="EMBL" id="LMVO01000007">
    <property type="protein sequence ID" value="PAV09781.1"/>
    <property type="molecule type" value="Genomic_DNA"/>
</dbReference>
<dbReference type="PANTHER" id="PTHR30592">
    <property type="entry name" value="FORMATE DEHYDROGENASE"/>
    <property type="match status" value="1"/>
</dbReference>
<gene>
    <name evidence="3" type="ORF">ASJ83_05325</name>
</gene>
<evidence type="ECO:0000256" key="1">
    <source>
        <dbReference type="ARBA" id="ARBA00022490"/>
    </source>
</evidence>
<dbReference type="GO" id="GO:0006777">
    <property type="term" value="P:Mo-molybdopterin cofactor biosynthetic process"/>
    <property type="evidence" value="ECO:0007669"/>
    <property type="project" value="UniProtKB-KW"/>
</dbReference>
<keyword evidence="4" id="KW-1185">Reference proteome</keyword>
<dbReference type="AlphaFoldDB" id="A0AAX0QA39"/>
<evidence type="ECO:0000313" key="3">
    <source>
        <dbReference type="EMBL" id="PAV09781.1"/>
    </source>
</evidence>
<comment type="caution">
    <text evidence="3">The sequence shown here is derived from an EMBL/GenBank/DDBJ whole genome shotgun (WGS) entry which is preliminary data.</text>
</comment>
<dbReference type="Pfam" id="PF02634">
    <property type="entry name" value="FdhD-NarQ"/>
    <property type="match status" value="2"/>
</dbReference>
<dbReference type="InterPro" id="IPR003786">
    <property type="entry name" value="FdhD"/>
</dbReference>